<feature type="domain" description="B box-type" evidence="7">
    <location>
        <begin position="171"/>
        <end position="213"/>
    </location>
</feature>
<accession>A0A7M7PC34</accession>
<feature type="domain" description="RING-type" evidence="6">
    <location>
        <begin position="18"/>
        <end position="67"/>
    </location>
</feature>
<evidence type="ECO:0000259" key="7">
    <source>
        <dbReference type="PROSITE" id="PS50119"/>
    </source>
</evidence>
<dbReference type="GeneID" id="115926407"/>
<dbReference type="RefSeq" id="XP_003726530.1">
    <property type="nucleotide sequence ID" value="XM_003726482.3"/>
</dbReference>
<dbReference type="InterPro" id="IPR017907">
    <property type="entry name" value="Znf_RING_CS"/>
</dbReference>
<dbReference type="PROSITE" id="PS50119">
    <property type="entry name" value="ZF_BBOX"/>
    <property type="match status" value="2"/>
</dbReference>
<dbReference type="SMART" id="SM00184">
    <property type="entry name" value="RING"/>
    <property type="match status" value="2"/>
</dbReference>
<protein>
    <submittedName>
        <fullName evidence="8">Uncharacterized protein</fullName>
    </submittedName>
</protein>
<dbReference type="SUPFAM" id="SSF57850">
    <property type="entry name" value="RING/U-box"/>
    <property type="match status" value="1"/>
</dbReference>
<feature type="domain" description="B box-type" evidence="7">
    <location>
        <begin position="104"/>
        <end position="153"/>
    </location>
</feature>
<dbReference type="KEGG" id="spu:100888818"/>
<evidence type="ECO:0000256" key="3">
    <source>
        <dbReference type="ARBA" id="ARBA00022833"/>
    </source>
</evidence>
<dbReference type="Proteomes" id="UP000007110">
    <property type="component" value="Unassembled WGS sequence"/>
</dbReference>
<dbReference type="SUPFAM" id="SSF57845">
    <property type="entry name" value="B-box zinc-binding domain"/>
    <property type="match status" value="1"/>
</dbReference>
<dbReference type="KEGG" id="spu:115926407"/>
<evidence type="ECO:0000313" key="9">
    <source>
        <dbReference type="Proteomes" id="UP000007110"/>
    </source>
</evidence>
<keyword evidence="3" id="KW-0862">Zinc</keyword>
<evidence type="ECO:0000256" key="1">
    <source>
        <dbReference type="ARBA" id="ARBA00022723"/>
    </source>
</evidence>
<dbReference type="OrthoDB" id="264520at2759"/>
<organism evidence="8 9">
    <name type="scientific">Strongylocentrotus purpuratus</name>
    <name type="common">Purple sea urchin</name>
    <dbReference type="NCBI Taxonomy" id="7668"/>
    <lineage>
        <taxon>Eukaryota</taxon>
        <taxon>Metazoa</taxon>
        <taxon>Echinodermata</taxon>
        <taxon>Eleutherozoa</taxon>
        <taxon>Echinozoa</taxon>
        <taxon>Echinoidea</taxon>
        <taxon>Euechinoidea</taxon>
        <taxon>Echinacea</taxon>
        <taxon>Camarodonta</taxon>
        <taxon>Echinidea</taxon>
        <taxon>Strongylocentrotidae</taxon>
        <taxon>Strongylocentrotus</taxon>
    </lineage>
</organism>
<dbReference type="SMART" id="SM00336">
    <property type="entry name" value="BBOX"/>
    <property type="match status" value="2"/>
</dbReference>
<dbReference type="InterPro" id="IPR047153">
    <property type="entry name" value="TRIM45/56/19-like"/>
</dbReference>
<proteinExistence type="predicted"/>
<sequence>MNRSITKSFQTFDEELECVICTGRLLNAKFLQCLHSFCAECLERCVTVRGNIEGTCRLRSIPCPLCREETILPDNGINGLKPNNLANKVVQALEGNDHCAKLMDSELCCESCRTKRSRAVAYCQDCRHFICRDCVGSHSSLKQILSGHRIKPLNDLRRSLVKTKNGYKDANHGKTCYQHNGQVKTHFCETCSMLVCIRCTGDTHPEPHHVCVEAKDAVKTRLRSIQELVEQGHDKQKEVADALRTIDRQRNEARHVVRCLQQEINDAADAAVENALKSIDFQRLTLLKETDRLDEFLTGKYDELEAARLGVGSLLSNARSFGVKLMKNPSVKVLLTFDKLNTTLHNLVSEQWDKASVDYIHSITKNVRFESQENAQWVSVGTLVDPNQWSLSRSIPIPESKSGEVSSMSYCSSGSLFLAHFNGVVEEMTVDGKITHVLNTGSDIRDMAVLSDRTIVILDGTWQIAVYDPTGKKSRMIHSKNGSTGFTCLTADADDMIFAGEFHRDTISVFAKDGRQVESIPAGGITPYRIVVANSGQIVLSHSPASVSVLNRDGDVECTVHRKQWQYALVCCDTKENIYILSGSRDEKKLISVHKYTLEGYIVECVVRHVEVDVGSWHPRIDCTPDGNLALVTKTKVDIYSSRSVIERERKELEQEDSERNEMQEENSQP</sequence>
<dbReference type="Gene3D" id="3.30.160.60">
    <property type="entry name" value="Classic Zinc Finger"/>
    <property type="match status" value="1"/>
</dbReference>
<dbReference type="EnsemblMetazoa" id="XM_030991093">
    <property type="protein sequence ID" value="XP_030846953"/>
    <property type="gene ID" value="LOC115926407"/>
</dbReference>
<dbReference type="GO" id="GO:0061659">
    <property type="term" value="F:ubiquitin-like protein ligase activity"/>
    <property type="evidence" value="ECO:0000318"/>
    <property type="project" value="GO_Central"/>
</dbReference>
<dbReference type="Gene3D" id="2.120.10.30">
    <property type="entry name" value="TolB, C-terminal domain"/>
    <property type="match status" value="1"/>
</dbReference>
<evidence type="ECO:0000256" key="4">
    <source>
        <dbReference type="PROSITE-ProRule" id="PRU00024"/>
    </source>
</evidence>
<keyword evidence="2 4" id="KW-0863">Zinc-finger</keyword>
<evidence type="ECO:0000256" key="2">
    <source>
        <dbReference type="ARBA" id="ARBA00022771"/>
    </source>
</evidence>
<name>A0A7M7PC34_STRPU</name>
<dbReference type="SUPFAM" id="SSF63829">
    <property type="entry name" value="Calcium-dependent phosphotriesterase"/>
    <property type="match status" value="1"/>
</dbReference>
<reference evidence="8" key="2">
    <citation type="submission" date="2021-01" db="UniProtKB">
        <authorList>
            <consortium name="EnsemblMetazoa"/>
        </authorList>
    </citation>
    <scope>IDENTIFICATION</scope>
</reference>
<dbReference type="PROSITE" id="PS50089">
    <property type="entry name" value="ZF_RING_2"/>
    <property type="match status" value="1"/>
</dbReference>
<dbReference type="Gene3D" id="3.30.40.10">
    <property type="entry name" value="Zinc/RING finger domain, C3HC4 (zinc finger)"/>
    <property type="match status" value="1"/>
</dbReference>
<evidence type="ECO:0000259" key="6">
    <source>
        <dbReference type="PROSITE" id="PS50089"/>
    </source>
</evidence>
<dbReference type="InterPro" id="IPR018957">
    <property type="entry name" value="Znf_C3HC4_RING-type"/>
</dbReference>
<dbReference type="AlphaFoldDB" id="A0A7M7PC34"/>
<evidence type="ECO:0000313" key="8">
    <source>
        <dbReference type="EnsemblMetazoa" id="XP_030846953"/>
    </source>
</evidence>
<keyword evidence="1" id="KW-0479">Metal-binding</keyword>
<dbReference type="InterPro" id="IPR013083">
    <property type="entry name" value="Znf_RING/FYVE/PHD"/>
</dbReference>
<dbReference type="InterPro" id="IPR011042">
    <property type="entry name" value="6-blade_b-propeller_TolB-like"/>
</dbReference>
<dbReference type="PANTHER" id="PTHR25462">
    <property type="entry name" value="BONUS, ISOFORM C-RELATED"/>
    <property type="match status" value="1"/>
</dbReference>
<reference evidence="9" key="1">
    <citation type="submission" date="2015-02" db="EMBL/GenBank/DDBJ databases">
        <title>Genome sequencing for Strongylocentrotus purpuratus.</title>
        <authorList>
            <person name="Murali S."/>
            <person name="Liu Y."/>
            <person name="Vee V."/>
            <person name="English A."/>
            <person name="Wang M."/>
            <person name="Skinner E."/>
            <person name="Han Y."/>
            <person name="Muzny D.M."/>
            <person name="Worley K.C."/>
            <person name="Gibbs R.A."/>
        </authorList>
    </citation>
    <scope>NUCLEOTIDE SEQUENCE</scope>
</reference>
<dbReference type="RefSeq" id="XP_030846953.1">
    <property type="nucleotide sequence ID" value="XM_030991093.1"/>
</dbReference>
<dbReference type="GeneID" id="100888818"/>
<dbReference type="PANTHER" id="PTHR25462:SF307">
    <property type="entry name" value="TRIPARTITE MOTIF-CONTAINING PROTEIN 45"/>
    <property type="match status" value="1"/>
</dbReference>
<dbReference type="OMA" id="LCASKEH"/>
<keyword evidence="9" id="KW-1185">Reference proteome</keyword>
<dbReference type="InterPro" id="IPR000315">
    <property type="entry name" value="Znf_B-box"/>
</dbReference>
<dbReference type="InParanoid" id="A0A7M7PC34"/>
<feature type="region of interest" description="Disordered" evidence="5">
    <location>
        <begin position="649"/>
        <end position="670"/>
    </location>
</feature>
<dbReference type="EnsemblMetazoa" id="XM_003726482">
    <property type="protein sequence ID" value="XP_003726530"/>
    <property type="gene ID" value="LOC100888818"/>
</dbReference>
<dbReference type="Pfam" id="PF00097">
    <property type="entry name" value="zf-C3HC4"/>
    <property type="match status" value="1"/>
</dbReference>
<feature type="compositionally biased region" description="Basic and acidic residues" evidence="5">
    <location>
        <begin position="649"/>
        <end position="663"/>
    </location>
</feature>
<evidence type="ECO:0000256" key="5">
    <source>
        <dbReference type="SAM" id="MobiDB-lite"/>
    </source>
</evidence>
<dbReference type="InterPro" id="IPR001841">
    <property type="entry name" value="Znf_RING"/>
</dbReference>
<dbReference type="PROSITE" id="PS00518">
    <property type="entry name" value="ZF_RING_1"/>
    <property type="match status" value="2"/>
</dbReference>
<dbReference type="GO" id="GO:0008270">
    <property type="term" value="F:zinc ion binding"/>
    <property type="evidence" value="ECO:0007669"/>
    <property type="project" value="UniProtKB-KW"/>
</dbReference>